<dbReference type="SUPFAM" id="SSF51306">
    <property type="entry name" value="LexA/Signal peptidase"/>
    <property type="match status" value="1"/>
</dbReference>
<comment type="caution">
    <text evidence="8">The sequence shown here is derived from an EMBL/GenBank/DDBJ whole genome shotgun (WGS) entry which is preliminary data.</text>
</comment>
<dbReference type="InterPro" id="IPR019533">
    <property type="entry name" value="Peptidase_S26"/>
</dbReference>
<feature type="domain" description="Peptidase S26" evidence="7">
    <location>
        <begin position="13"/>
        <end position="89"/>
    </location>
</feature>
<dbReference type="InterPro" id="IPR036286">
    <property type="entry name" value="LexA/Signal_pep-like_sf"/>
</dbReference>
<keyword evidence="4" id="KW-0378">Hydrolase</keyword>
<evidence type="ECO:0000256" key="3">
    <source>
        <dbReference type="ARBA" id="ARBA00022692"/>
    </source>
</evidence>
<evidence type="ECO:0000256" key="4">
    <source>
        <dbReference type="ARBA" id="ARBA00022801"/>
    </source>
</evidence>
<name>A0ABN2D8T1_9ACTN</name>
<dbReference type="InterPro" id="IPR037730">
    <property type="entry name" value="IMP2"/>
</dbReference>
<evidence type="ECO:0000313" key="8">
    <source>
        <dbReference type="EMBL" id="GAA1572385.1"/>
    </source>
</evidence>
<evidence type="ECO:0000256" key="5">
    <source>
        <dbReference type="ARBA" id="ARBA00022989"/>
    </source>
</evidence>
<sequence>MTWLLRLFLRPWWLVVRVHGGSMEPALHDGDLVLARRRAGRTPRRGDIVVLRRPAAAAPPPGAEVVHGGPAPAAPSPWLVKRVAAVPGDPLPPDVPAAAPGPVPAGMVVVLGDRPGLDSRLFGPAPLATVHATVVRTIASAR</sequence>
<dbReference type="RefSeq" id="WP_344514649.1">
    <property type="nucleotide sequence ID" value="NZ_BAAAQD010000048.1"/>
</dbReference>
<gene>
    <name evidence="8" type="ORF">GCM10009827_112990</name>
</gene>
<protein>
    <recommendedName>
        <fullName evidence="7">Peptidase S26 domain-containing protein</fullName>
    </recommendedName>
</protein>
<dbReference type="PANTHER" id="PTHR46041:SF2">
    <property type="entry name" value="MITOCHONDRIAL INNER MEMBRANE PROTEASE SUBUNIT 2"/>
    <property type="match status" value="1"/>
</dbReference>
<evidence type="ECO:0000313" key="9">
    <source>
        <dbReference type="Proteomes" id="UP001501470"/>
    </source>
</evidence>
<dbReference type="CDD" id="cd06530">
    <property type="entry name" value="S26_SPase_I"/>
    <property type="match status" value="1"/>
</dbReference>
<reference evidence="8 9" key="1">
    <citation type="journal article" date="2019" name="Int. J. Syst. Evol. Microbiol.">
        <title>The Global Catalogue of Microorganisms (GCM) 10K type strain sequencing project: providing services to taxonomists for standard genome sequencing and annotation.</title>
        <authorList>
            <consortium name="The Broad Institute Genomics Platform"/>
            <consortium name="The Broad Institute Genome Sequencing Center for Infectious Disease"/>
            <person name="Wu L."/>
            <person name="Ma J."/>
        </authorList>
    </citation>
    <scope>NUCLEOTIDE SEQUENCE [LARGE SCALE GENOMIC DNA]</scope>
    <source>
        <strain evidence="8 9">JCM 15933</strain>
    </source>
</reference>
<keyword evidence="5" id="KW-1133">Transmembrane helix</keyword>
<keyword evidence="3" id="KW-0812">Transmembrane</keyword>
<organism evidence="8 9">
    <name type="scientific">Dactylosporangium maewongense</name>
    <dbReference type="NCBI Taxonomy" id="634393"/>
    <lineage>
        <taxon>Bacteria</taxon>
        <taxon>Bacillati</taxon>
        <taxon>Actinomycetota</taxon>
        <taxon>Actinomycetes</taxon>
        <taxon>Micromonosporales</taxon>
        <taxon>Micromonosporaceae</taxon>
        <taxon>Dactylosporangium</taxon>
    </lineage>
</organism>
<keyword evidence="2" id="KW-0645">Protease</keyword>
<keyword evidence="9" id="KW-1185">Reference proteome</keyword>
<dbReference type="Gene3D" id="2.10.109.10">
    <property type="entry name" value="Umud Fragment, subunit A"/>
    <property type="match status" value="1"/>
</dbReference>
<evidence type="ECO:0000256" key="1">
    <source>
        <dbReference type="ARBA" id="ARBA00004167"/>
    </source>
</evidence>
<evidence type="ECO:0000256" key="2">
    <source>
        <dbReference type="ARBA" id="ARBA00022670"/>
    </source>
</evidence>
<dbReference type="PROSITE" id="PS00501">
    <property type="entry name" value="SPASE_I_1"/>
    <property type="match status" value="1"/>
</dbReference>
<comment type="subcellular location">
    <subcellularLocation>
        <location evidence="1">Membrane</location>
        <topology evidence="1">Single-pass membrane protein</topology>
    </subcellularLocation>
</comment>
<proteinExistence type="predicted"/>
<dbReference type="InterPro" id="IPR019756">
    <property type="entry name" value="Pept_S26A_signal_pept_1_Ser-AS"/>
</dbReference>
<dbReference type="Pfam" id="PF10502">
    <property type="entry name" value="Peptidase_S26"/>
    <property type="match status" value="1"/>
</dbReference>
<evidence type="ECO:0000259" key="7">
    <source>
        <dbReference type="Pfam" id="PF10502"/>
    </source>
</evidence>
<dbReference type="EMBL" id="BAAAQD010000048">
    <property type="protein sequence ID" value="GAA1572385.1"/>
    <property type="molecule type" value="Genomic_DNA"/>
</dbReference>
<dbReference type="PANTHER" id="PTHR46041">
    <property type="entry name" value="MITOCHONDRIAL INNER MEMBRANE PROTEASE SUBUNIT 2"/>
    <property type="match status" value="1"/>
</dbReference>
<evidence type="ECO:0000256" key="6">
    <source>
        <dbReference type="ARBA" id="ARBA00023136"/>
    </source>
</evidence>
<dbReference type="Proteomes" id="UP001501470">
    <property type="component" value="Unassembled WGS sequence"/>
</dbReference>
<keyword evidence="6" id="KW-0472">Membrane</keyword>
<accession>A0ABN2D8T1</accession>